<proteinExistence type="predicted"/>
<feature type="transmembrane region" description="Helical" evidence="1">
    <location>
        <begin position="37"/>
        <end position="58"/>
    </location>
</feature>
<reference evidence="2" key="2">
    <citation type="journal article" date="2015" name="Fish Shellfish Immunol.">
        <title>Early steps in the European eel (Anguilla anguilla)-Vibrio vulnificus interaction in the gills: Role of the RtxA13 toxin.</title>
        <authorList>
            <person name="Callol A."/>
            <person name="Pajuelo D."/>
            <person name="Ebbesson L."/>
            <person name="Teles M."/>
            <person name="MacKenzie S."/>
            <person name="Amaro C."/>
        </authorList>
    </citation>
    <scope>NUCLEOTIDE SEQUENCE</scope>
</reference>
<accession>A0A0E9T2N9</accession>
<sequence length="59" mass="6697">MTVIFQNMVCFCVTKIKMHSTLVRSVISNAGCLSIRLYFRFLWGLSLVLGFLSLLIALK</sequence>
<dbReference type="EMBL" id="GBXM01060748">
    <property type="protein sequence ID" value="JAH47829.1"/>
    <property type="molecule type" value="Transcribed_RNA"/>
</dbReference>
<dbReference type="AlphaFoldDB" id="A0A0E9T2N9"/>
<evidence type="ECO:0000313" key="2">
    <source>
        <dbReference type="EMBL" id="JAH47829.1"/>
    </source>
</evidence>
<keyword evidence="1" id="KW-0812">Transmembrane</keyword>
<protein>
    <submittedName>
        <fullName evidence="2">Uncharacterized protein</fullName>
    </submittedName>
</protein>
<organism evidence="2">
    <name type="scientific">Anguilla anguilla</name>
    <name type="common">European freshwater eel</name>
    <name type="synonym">Muraena anguilla</name>
    <dbReference type="NCBI Taxonomy" id="7936"/>
    <lineage>
        <taxon>Eukaryota</taxon>
        <taxon>Metazoa</taxon>
        <taxon>Chordata</taxon>
        <taxon>Craniata</taxon>
        <taxon>Vertebrata</taxon>
        <taxon>Euteleostomi</taxon>
        <taxon>Actinopterygii</taxon>
        <taxon>Neopterygii</taxon>
        <taxon>Teleostei</taxon>
        <taxon>Anguilliformes</taxon>
        <taxon>Anguillidae</taxon>
        <taxon>Anguilla</taxon>
    </lineage>
</organism>
<keyword evidence="1" id="KW-0472">Membrane</keyword>
<name>A0A0E9T2N9_ANGAN</name>
<reference evidence="2" key="1">
    <citation type="submission" date="2014-11" db="EMBL/GenBank/DDBJ databases">
        <authorList>
            <person name="Amaro Gonzalez C."/>
        </authorList>
    </citation>
    <scope>NUCLEOTIDE SEQUENCE</scope>
</reference>
<keyword evidence="1" id="KW-1133">Transmembrane helix</keyword>
<evidence type="ECO:0000256" key="1">
    <source>
        <dbReference type="SAM" id="Phobius"/>
    </source>
</evidence>